<comment type="caution">
    <text evidence="1">The sequence shown here is derived from an EMBL/GenBank/DDBJ whole genome shotgun (WGS) entry which is preliminary data.</text>
</comment>
<keyword evidence="2" id="KW-1185">Reference proteome</keyword>
<dbReference type="EMBL" id="AFAY01000030">
    <property type="protein sequence ID" value="EGF10801.1"/>
    <property type="molecule type" value="Genomic_DNA"/>
</dbReference>
<protein>
    <submittedName>
        <fullName evidence="1">Uncharacterized protein</fullName>
    </submittedName>
</protein>
<evidence type="ECO:0000313" key="2">
    <source>
        <dbReference type="Proteomes" id="UP000004105"/>
    </source>
</evidence>
<evidence type="ECO:0000313" key="1">
    <source>
        <dbReference type="EMBL" id="EGF10801.1"/>
    </source>
</evidence>
<name>F2BCP7_9NEIS</name>
<proteinExistence type="predicted"/>
<dbReference type="HOGENOM" id="CLU_3120191_0_0_4"/>
<dbReference type="Proteomes" id="UP000004105">
    <property type="component" value="Unassembled WGS sequence"/>
</dbReference>
<sequence length="50" mass="5527">MAAGALFWCAILATGRLKEKECLLVCKEKTVINRPSEKRFSDGLSVSKQV</sequence>
<reference evidence="1 2" key="1">
    <citation type="submission" date="2011-02" db="EMBL/GenBank/DDBJ databases">
        <authorList>
            <person name="Muzny D."/>
            <person name="Qin X."/>
            <person name="Deng J."/>
            <person name="Jiang H."/>
            <person name="Liu Y."/>
            <person name="Qu J."/>
            <person name="Song X.-Z."/>
            <person name="Zhang L."/>
            <person name="Thornton R."/>
            <person name="Coyle M."/>
            <person name="Francisco L."/>
            <person name="Jackson L."/>
            <person name="Javaid M."/>
            <person name="Korchina V."/>
            <person name="Kovar C."/>
            <person name="Mata R."/>
            <person name="Mathew T."/>
            <person name="Ngo R."/>
            <person name="Nguyen L."/>
            <person name="Nguyen N."/>
            <person name="Okwuonu G."/>
            <person name="Ongeri F."/>
            <person name="Pham C."/>
            <person name="Simmons D."/>
            <person name="Wilczek-Boney K."/>
            <person name="Hale W."/>
            <person name="Jakkamsetti A."/>
            <person name="Pham P."/>
            <person name="Ruth R."/>
            <person name="San Lucas F."/>
            <person name="Warren J."/>
            <person name="Zhang J."/>
            <person name="Zhao Z."/>
            <person name="Zhou C."/>
            <person name="Zhu D."/>
            <person name="Lee S."/>
            <person name="Bess C."/>
            <person name="Blankenburg K."/>
            <person name="Forbes L."/>
            <person name="Fu Q."/>
            <person name="Gubbala S."/>
            <person name="Hirani K."/>
            <person name="Jayaseelan J.C."/>
            <person name="Lara F."/>
            <person name="Munidasa M."/>
            <person name="Palculict T."/>
            <person name="Patil S."/>
            <person name="Pu L.-L."/>
            <person name="Saada N."/>
            <person name="Tang L."/>
            <person name="Weissenberger G."/>
            <person name="Zhu Y."/>
            <person name="Hemphill L."/>
            <person name="Shang Y."/>
            <person name="Youmans B."/>
            <person name="Ayvaz T."/>
            <person name="Ross M."/>
            <person name="Santibanez J."/>
            <person name="Aqrawi P."/>
            <person name="Gross S."/>
            <person name="Joshi V."/>
            <person name="Fowler G."/>
            <person name="Nazareth L."/>
            <person name="Reid J."/>
            <person name="Worley K."/>
            <person name="Petrosino J."/>
            <person name="Highlander S."/>
            <person name="Gibbs R."/>
        </authorList>
    </citation>
    <scope>NUCLEOTIDE SEQUENCE [LARGE SCALE GENOMIC DNA]</scope>
    <source>
        <strain evidence="1 2">ATCC BAA-1200</strain>
    </source>
</reference>
<organism evidence="1 2">
    <name type="scientific">Neisseria bacilliformis ATCC BAA-1200</name>
    <dbReference type="NCBI Taxonomy" id="888742"/>
    <lineage>
        <taxon>Bacteria</taxon>
        <taxon>Pseudomonadati</taxon>
        <taxon>Pseudomonadota</taxon>
        <taxon>Betaproteobacteria</taxon>
        <taxon>Neisseriales</taxon>
        <taxon>Neisseriaceae</taxon>
        <taxon>Neisseria</taxon>
    </lineage>
</organism>
<gene>
    <name evidence="1" type="ORF">HMPREF9123_1472</name>
</gene>
<dbReference type="AlphaFoldDB" id="F2BCP7"/>
<accession>F2BCP7</accession>